<dbReference type="Pfam" id="PF18626">
    <property type="entry name" value="Gln_deamidase_2"/>
    <property type="match status" value="1"/>
</dbReference>
<keyword evidence="3" id="KW-1185">Reference proteome</keyword>
<gene>
    <name evidence="2" type="ORF">HYN49_10585</name>
</gene>
<dbReference type="Proteomes" id="UP000244937">
    <property type="component" value="Chromosome"/>
</dbReference>
<proteinExistence type="predicted"/>
<evidence type="ECO:0000259" key="1">
    <source>
        <dbReference type="Pfam" id="PF18626"/>
    </source>
</evidence>
<evidence type="ECO:0000313" key="2">
    <source>
        <dbReference type="EMBL" id="AWI26309.1"/>
    </source>
</evidence>
<dbReference type="InterPro" id="IPR041325">
    <property type="entry name" value="Gln_deamidase_2"/>
</dbReference>
<dbReference type="AlphaFoldDB" id="A0A2S1SIX8"/>
<dbReference type="EMBL" id="CP029187">
    <property type="protein sequence ID" value="AWI26309.1"/>
    <property type="molecule type" value="Genomic_DNA"/>
</dbReference>
<evidence type="ECO:0000313" key="3">
    <source>
        <dbReference type="Proteomes" id="UP000244937"/>
    </source>
</evidence>
<protein>
    <recommendedName>
        <fullName evidence="1">Protein glutaminase domain-containing protein</fullName>
    </recommendedName>
</protein>
<accession>A0A2S1SIX8</accession>
<name>A0A2S1SIX8_9FLAO</name>
<dbReference type="KEGG" id="fpal:HYN49_10585"/>
<feature type="domain" description="Protein glutaminase" evidence="1">
    <location>
        <begin position="192"/>
        <end position="306"/>
    </location>
</feature>
<sequence length="363" mass="40875">MLFIYIWFDKNQNMMNTILSKISNYKLLAGEEASGKPAILKFDDHNTAVLPANHPYAGLWRETIAYLCENNRPAYVITDDNGLVEKVLMPVGGTIYALHHNSEGTVFSLSDRPEVYNLERTQQGFDGMLAVLNNAKEHDTRILITVSDGGVIDICPLEESYGSMLSGENPEGPVPFDIKVLTPISLERTNSLFKEMLLPNCTTTHSSGTSCIPFRVPSGGCWIRAHIMCYLMQDYDIVPGKIWCFSRNKTTLKAWTDNDWNCCVSWQFHVAPIVRVRQPDGTDTLMVIDPSLCSRPVSPESWQQLMDRGGSELLYSGWQQYDRFSGRATLEQAQKAMNESRILLDTTCKDHGMPPYQKCGRNA</sequence>
<reference evidence="2 3" key="1">
    <citation type="submission" date="2018-05" db="EMBL/GenBank/DDBJ databases">
        <title>Genome sequencing of Flavobacterium sp. HYN0049.</title>
        <authorList>
            <person name="Yi H."/>
            <person name="Baek C."/>
        </authorList>
    </citation>
    <scope>NUCLEOTIDE SEQUENCE [LARGE SCALE GENOMIC DNA]</scope>
    <source>
        <strain evidence="2 3">HYN0049</strain>
    </source>
</reference>
<dbReference type="Gene3D" id="3.10.620.30">
    <property type="match status" value="1"/>
</dbReference>
<organism evidence="2 3">
    <name type="scientific">Flavobacterium pallidum</name>
    <dbReference type="NCBI Taxonomy" id="2172098"/>
    <lineage>
        <taxon>Bacteria</taxon>
        <taxon>Pseudomonadati</taxon>
        <taxon>Bacteroidota</taxon>
        <taxon>Flavobacteriia</taxon>
        <taxon>Flavobacteriales</taxon>
        <taxon>Flavobacteriaceae</taxon>
        <taxon>Flavobacterium</taxon>
    </lineage>
</organism>